<dbReference type="SUPFAM" id="SSF47789">
    <property type="entry name" value="C-terminal domain of RNA polymerase alpha subunit"/>
    <property type="match status" value="1"/>
</dbReference>
<dbReference type="RefSeq" id="WP_064465452.1">
    <property type="nucleotide sequence ID" value="NZ_CP017080.1"/>
</dbReference>
<dbReference type="Proteomes" id="UP000077926">
    <property type="component" value="Chromosome"/>
</dbReference>
<keyword evidence="1" id="KW-0238">DNA-binding</keyword>
<evidence type="ECO:0000313" key="1">
    <source>
        <dbReference type="EMBL" id="AOH56462.1"/>
    </source>
</evidence>
<dbReference type="GO" id="GO:0003677">
    <property type="term" value="F:DNA binding"/>
    <property type="evidence" value="ECO:0007669"/>
    <property type="project" value="UniProtKB-KW"/>
</dbReference>
<keyword evidence="2" id="KW-1185">Reference proteome</keyword>
<sequence length="68" mass="7308">MTANGTELPPELAKPAQRALSGAGYVKLEQFTKLSESEILKLHGMGPKALEQLRRALAAKGLTFREGS</sequence>
<evidence type="ECO:0000313" key="2">
    <source>
        <dbReference type="Proteomes" id="UP000077926"/>
    </source>
</evidence>
<proteinExistence type="predicted"/>
<dbReference type="Gene3D" id="1.10.150.20">
    <property type="entry name" value="5' to 3' exonuclease, C-terminal subdomain"/>
    <property type="match status" value="1"/>
</dbReference>
<dbReference type="AlphaFoldDB" id="A0A1B3XTB1"/>
<name>A0A1B3XTB1_9BACI</name>
<organism evidence="1 2">
    <name type="scientific">Peribacillus muralis</name>
    <dbReference type="NCBI Taxonomy" id="264697"/>
    <lineage>
        <taxon>Bacteria</taxon>
        <taxon>Bacillati</taxon>
        <taxon>Bacillota</taxon>
        <taxon>Bacilli</taxon>
        <taxon>Bacillales</taxon>
        <taxon>Bacillaceae</taxon>
        <taxon>Peribacillus</taxon>
    </lineage>
</organism>
<reference evidence="1 2" key="1">
    <citation type="submission" date="2016-08" db="EMBL/GenBank/DDBJ databases">
        <title>Complete genome sequence of Bacillus muralis G25-68, a strain with toxicity to nematodes.</title>
        <authorList>
            <person name="Zheng Z."/>
        </authorList>
    </citation>
    <scope>NUCLEOTIDE SEQUENCE [LARGE SCALE GENOMIC DNA]</scope>
    <source>
        <strain evidence="1 2">G25-68</strain>
    </source>
</reference>
<protein>
    <submittedName>
        <fullName evidence="1">DNA-binding protein</fullName>
    </submittedName>
</protein>
<dbReference type="KEGG" id="bmur:ABE28_019005"/>
<dbReference type="EMBL" id="CP017080">
    <property type="protein sequence ID" value="AOH56462.1"/>
    <property type="molecule type" value="Genomic_DNA"/>
</dbReference>
<gene>
    <name evidence="1" type="ORF">ABE28_019005</name>
</gene>
<accession>A0A1B3XTB1</accession>